<dbReference type="RefSeq" id="WP_331927784.1">
    <property type="nucleotide sequence ID" value="NZ_JBEPLU010000002.1"/>
</dbReference>
<evidence type="ECO:0000256" key="11">
    <source>
        <dbReference type="ARBA" id="ARBA00023136"/>
    </source>
</evidence>
<reference evidence="15 16" key="1">
    <citation type="submission" date="2024-06" db="EMBL/GenBank/DDBJ databases">
        <title>Genomic Encyclopedia of Type Strains, Phase IV (KMG-IV): sequencing the most valuable type-strain genomes for metagenomic binning, comparative biology and taxonomic classification.</title>
        <authorList>
            <person name="Goeker M."/>
        </authorList>
    </citation>
    <scope>NUCLEOTIDE SEQUENCE [LARGE SCALE GENOMIC DNA]</scope>
    <source>
        <strain evidence="15 16">DSM 17809</strain>
    </source>
</reference>
<evidence type="ECO:0000256" key="1">
    <source>
        <dbReference type="ARBA" id="ARBA00001970"/>
    </source>
</evidence>
<comment type="subcellular location">
    <subcellularLocation>
        <location evidence="2">Cell membrane</location>
        <topology evidence="2">Multi-pass membrane protein</topology>
    </subcellularLocation>
</comment>
<feature type="transmembrane region" description="Helical" evidence="13">
    <location>
        <begin position="51"/>
        <end position="68"/>
    </location>
</feature>
<keyword evidence="11 13" id="KW-0472">Membrane</keyword>
<comment type="similarity">
    <text evidence="12">Belongs to the cytochrome b561 family.</text>
</comment>
<evidence type="ECO:0000256" key="4">
    <source>
        <dbReference type="ARBA" id="ARBA00022475"/>
    </source>
</evidence>
<evidence type="ECO:0000256" key="5">
    <source>
        <dbReference type="ARBA" id="ARBA00022617"/>
    </source>
</evidence>
<accession>A0ABV2ELL4</accession>
<keyword evidence="3" id="KW-0813">Transport</keyword>
<comment type="caution">
    <text evidence="15">The sequence shown here is derived from an EMBL/GenBank/DDBJ whole genome shotgun (WGS) entry which is preliminary data.</text>
</comment>
<protein>
    <submittedName>
        <fullName evidence="15">Cytochrome b561</fullName>
    </submittedName>
</protein>
<evidence type="ECO:0000256" key="13">
    <source>
        <dbReference type="SAM" id="Phobius"/>
    </source>
</evidence>
<feature type="transmembrane region" description="Helical" evidence="13">
    <location>
        <begin position="12"/>
        <end position="31"/>
    </location>
</feature>
<evidence type="ECO:0000256" key="2">
    <source>
        <dbReference type="ARBA" id="ARBA00004651"/>
    </source>
</evidence>
<evidence type="ECO:0000256" key="6">
    <source>
        <dbReference type="ARBA" id="ARBA00022692"/>
    </source>
</evidence>
<keyword evidence="9 13" id="KW-1133">Transmembrane helix</keyword>
<sequence>MSLINTRQAYGWIAIALHWVSAVGVITLYLLGEQMEEATTRPDQIAAQATHVSVGLLFITFLATRLFWSFSQPHPESLERNLWLRRLGTAVHVVFLLMVLALIVSGPLTVLSTGRPLAVFDWFAIPNPFGRVGWLHEAGEVVHKAAAKLFWPLIALHVGGALKHLVVDRDRTLVRMLWARS</sequence>
<dbReference type="InterPro" id="IPR052168">
    <property type="entry name" value="Cytochrome_b561_oxidase"/>
</dbReference>
<dbReference type="EMBL" id="JBEPLU010000002">
    <property type="protein sequence ID" value="MET3527496.1"/>
    <property type="molecule type" value="Genomic_DNA"/>
</dbReference>
<dbReference type="PANTHER" id="PTHR30529">
    <property type="entry name" value="CYTOCHROME B561"/>
    <property type="match status" value="1"/>
</dbReference>
<dbReference type="PANTHER" id="PTHR30529:SF7">
    <property type="entry name" value="CYTOCHROME B561 BACTERIAL_NI-HYDROGENASE DOMAIN-CONTAINING PROTEIN"/>
    <property type="match status" value="1"/>
</dbReference>
<keyword evidence="7" id="KW-0479">Metal-binding</keyword>
<keyword evidence="4" id="KW-1003">Cell membrane</keyword>
<comment type="cofactor">
    <cofactor evidence="1">
        <name>heme b</name>
        <dbReference type="ChEBI" id="CHEBI:60344"/>
    </cofactor>
</comment>
<evidence type="ECO:0000259" key="14">
    <source>
        <dbReference type="Pfam" id="PF01292"/>
    </source>
</evidence>
<evidence type="ECO:0000313" key="16">
    <source>
        <dbReference type="Proteomes" id="UP001549110"/>
    </source>
</evidence>
<evidence type="ECO:0000256" key="8">
    <source>
        <dbReference type="ARBA" id="ARBA00022982"/>
    </source>
</evidence>
<dbReference type="Pfam" id="PF01292">
    <property type="entry name" value="Ni_hydr_CYTB"/>
    <property type="match status" value="1"/>
</dbReference>
<keyword evidence="6 13" id="KW-0812">Transmembrane</keyword>
<evidence type="ECO:0000256" key="12">
    <source>
        <dbReference type="ARBA" id="ARBA00037975"/>
    </source>
</evidence>
<keyword evidence="8" id="KW-0249">Electron transport</keyword>
<dbReference type="Proteomes" id="UP001549110">
    <property type="component" value="Unassembled WGS sequence"/>
</dbReference>
<evidence type="ECO:0000256" key="9">
    <source>
        <dbReference type="ARBA" id="ARBA00022989"/>
    </source>
</evidence>
<feature type="transmembrane region" description="Helical" evidence="13">
    <location>
        <begin position="89"/>
        <end position="110"/>
    </location>
</feature>
<keyword evidence="5" id="KW-0349">Heme</keyword>
<dbReference type="Gene3D" id="1.20.950.20">
    <property type="entry name" value="Transmembrane di-heme cytochromes, Chain C"/>
    <property type="match status" value="1"/>
</dbReference>
<evidence type="ECO:0000256" key="7">
    <source>
        <dbReference type="ARBA" id="ARBA00022723"/>
    </source>
</evidence>
<evidence type="ECO:0000256" key="10">
    <source>
        <dbReference type="ARBA" id="ARBA00023004"/>
    </source>
</evidence>
<feature type="domain" description="Cytochrome b561 bacterial/Ni-hydrogenase" evidence="14">
    <location>
        <begin position="10"/>
        <end position="177"/>
    </location>
</feature>
<dbReference type="InterPro" id="IPR011577">
    <property type="entry name" value="Cyt_b561_bac/Ni-Hgenase"/>
</dbReference>
<dbReference type="SUPFAM" id="SSF81342">
    <property type="entry name" value="Transmembrane di-heme cytochromes"/>
    <property type="match status" value="1"/>
</dbReference>
<feature type="transmembrane region" description="Helical" evidence="13">
    <location>
        <begin position="149"/>
        <end position="167"/>
    </location>
</feature>
<keyword evidence="10" id="KW-0408">Iron</keyword>
<name>A0ABV2ELL4_9CAUL</name>
<keyword evidence="16" id="KW-1185">Reference proteome</keyword>
<dbReference type="InterPro" id="IPR016174">
    <property type="entry name" value="Di-haem_cyt_TM"/>
</dbReference>
<proteinExistence type="inferred from homology"/>
<evidence type="ECO:0000256" key="3">
    <source>
        <dbReference type="ARBA" id="ARBA00022448"/>
    </source>
</evidence>
<gene>
    <name evidence="15" type="ORF">ABID41_002614</name>
</gene>
<evidence type="ECO:0000313" key="15">
    <source>
        <dbReference type="EMBL" id="MET3527496.1"/>
    </source>
</evidence>
<organism evidence="15 16">
    <name type="scientific">Phenylobacterium koreense</name>
    <dbReference type="NCBI Taxonomy" id="266125"/>
    <lineage>
        <taxon>Bacteria</taxon>
        <taxon>Pseudomonadati</taxon>
        <taxon>Pseudomonadota</taxon>
        <taxon>Alphaproteobacteria</taxon>
        <taxon>Caulobacterales</taxon>
        <taxon>Caulobacteraceae</taxon>
        <taxon>Phenylobacterium</taxon>
    </lineage>
</organism>